<dbReference type="Pfam" id="PF07021">
    <property type="entry name" value="MetW"/>
    <property type="match status" value="1"/>
</dbReference>
<dbReference type="Gene3D" id="3.40.50.150">
    <property type="entry name" value="Vaccinia Virus protein VP39"/>
    <property type="match status" value="1"/>
</dbReference>
<dbReference type="RefSeq" id="WP_067206050.1">
    <property type="nucleotide sequence ID" value="NZ_FLOC01000024.1"/>
</dbReference>
<keyword evidence="2" id="KW-1185">Reference proteome</keyword>
<dbReference type="NCBIfam" id="TIGR02081">
    <property type="entry name" value="metW"/>
    <property type="match status" value="1"/>
</dbReference>
<protein>
    <submittedName>
        <fullName evidence="1">Methionine biosynthesis protein MetW</fullName>
    </submittedName>
</protein>
<gene>
    <name evidence="1" type="ORF">MAQ5080_03269</name>
</gene>
<dbReference type="OrthoDB" id="9792690at2"/>
<dbReference type="InterPro" id="IPR029063">
    <property type="entry name" value="SAM-dependent_MTases_sf"/>
</dbReference>
<dbReference type="STRING" id="295068.MAQ5080_03269"/>
<dbReference type="CDD" id="cd02440">
    <property type="entry name" value="AdoMet_MTases"/>
    <property type="match status" value="1"/>
</dbReference>
<organism evidence="1 2">
    <name type="scientific">Marinomonas aquimarina</name>
    <dbReference type="NCBI Taxonomy" id="295068"/>
    <lineage>
        <taxon>Bacteria</taxon>
        <taxon>Pseudomonadati</taxon>
        <taxon>Pseudomonadota</taxon>
        <taxon>Gammaproteobacteria</taxon>
        <taxon>Oceanospirillales</taxon>
        <taxon>Oceanospirillaceae</taxon>
        <taxon>Marinomonas</taxon>
    </lineage>
</organism>
<dbReference type="Proteomes" id="UP000092627">
    <property type="component" value="Unassembled WGS sequence"/>
</dbReference>
<name>A0A1A8TNR7_9GAMM</name>
<accession>A0A1A8TNR7</accession>
<dbReference type="InterPro" id="IPR010743">
    <property type="entry name" value="Methionine_synth_MetW"/>
</dbReference>
<evidence type="ECO:0000313" key="2">
    <source>
        <dbReference type="Proteomes" id="UP000092627"/>
    </source>
</evidence>
<dbReference type="SUPFAM" id="SSF53335">
    <property type="entry name" value="S-adenosyl-L-methionine-dependent methyltransferases"/>
    <property type="match status" value="1"/>
</dbReference>
<sequence>MRADLELISDWVAPNSRVLDLGCGNGALLEHLQEHKQVTGYGLEIDADNITQCIEKGIPVLEQDIDQGLTNFDEQGFDVVVMAHALQQFRRPDLLLDEMLRIGKEAIITFPNFGHWRNRVHLGIKGHMPVSEFLPYNWYDTPNIHFCTFKDFRDLCQSKGLKVQRWAAVDGQLHDHWWTRLMPNLFSETAIFKVSR</sequence>
<dbReference type="EMBL" id="FLOC01000024">
    <property type="protein sequence ID" value="SBS35797.1"/>
    <property type="molecule type" value="Genomic_DNA"/>
</dbReference>
<evidence type="ECO:0000313" key="1">
    <source>
        <dbReference type="EMBL" id="SBS35797.1"/>
    </source>
</evidence>
<reference evidence="1 2" key="1">
    <citation type="submission" date="2016-06" db="EMBL/GenBank/DDBJ databases">
        <authorList>
            <person name="Kjaerup R.B."/>
            <person name="Dalgaard T.S."/>
            <person name="Juul-Madsen H.R."/>
        </authorList>
    </citation>
    <scope>NUCLEOTIDE SEQUENCE [LARGE SCALE GENOMIC DNA]</scope>
    <source>
        <strain evidence="1 2">CECT 5080</strain>
    </source>
</reference>
<dbReference type="AlphaFoldDB" id="A0A1A8TNR7"/>
<proteinExistence type="predicted"/>